<proteinExistence type="predicted"/>
<dbReference type="Proteomes" id="UP001153292">
    <property type="component" value="Chromosome 2"/>
</dbReference>
<dbReference type="EMBL" id="OU963895">
    <property type="protein sequence ID" value="CAH0401687.1"/>
    <property type="molecule type" value="Genomic_DNA"/>
</dbReference>
<evidence type="ECO:0000313" key="1">
    <source>
        <dbReference type="EMBL" id="CAH0401687.1"/>
    </source>
</evidence>
<evidence type="ECO:0008006" key="3">
    <source>
        <dbReference type="Google" id="ProtNLM"/>
    </source>
</evidence>
<keyword evidence="2" id="KW-1185">Reference proteome</keyword>
<dbReference type="InterPro" id="IPR011011">
    <property type="entry name" value="Znf_FYVE_PHD"/>
</dbReference>
<gene>
    <name evidence="1" type="ORF">CHILSU_LOCUS4920</name>
</gene>
<organism evidence="1 2">
    <name type="scientific">Chilo suppressalis</name>
    <name type="common">Asiatic rice borer moth</name>
    <dbReference type="NCBI Taxonomy" id="168631"/>
    <lineage>
        <taxon>Eukaryota</taxon>
        <taxon>Metazoa</taxon>
        <taxon>Ecdysozoa</taxon>
        <taxon>Arthropoda</taxon>
        <taxon>Hexapoda</taxon>
        <taxon>Insecta</taxon>
        <taxon>Pterygota</taxon>
        <taxon>Neoptera</taxon>
        <taxon>Endopterygota</taxon>
        <taxon>Lepidoptera</taxon>
        <taxon>Glossata</taxon>
        <taxon>Ditrysia</taxon>
        <taxon>Pyraloidea</taxon>
        <taxon>Crambidae</taxon>
        <taxon>Crambinae</taxon>
        <taxon>Chilo</taxon>
    </lineage>
</organism>
<sequence>MAKCNKVKNPCKICLGPVTQKNGLQCQGACESWVHYACLNYTPGRIKDIKAGIIKVTCPCPDCGTSMPKEYRTDEPFSCTNMQCPANKPPQCGNVKCPRNAGTEKMTQSGFGPPCPLGACGNDCKQHSSPMLPNPSNRPCNPNVIPPMPMMSSSDACIDFNKCPSGCSASNVSGDTRRNIPNIGNIGIIPNQGSPVGNMPSLTAMEQMCNTIGLLSHQINDMMVKMRDATSGSCPAKADACPTKGHKSKKVCPKPCYCPGNPAKK</sequence>
<name>A0ABN8B2W7_CHISP</name>
<reference evidence="1" key="1">
    <citation type="submission" date="2021-12" db="EMBL/GenBank/DDBJ databases">
        <authorList>
            <person name="King R."/>
        </authorList>
    </citation>
    <scope>NUCLEOTIDE SEQUENCE</scope>
</reference>
<evidence type="ECO:0000313" key="2">
    <source>
        <dbReference type="Proteomes" id="UP001153292"/>
    </source>
</evidence>
<protein>
    <recommendedName>
        <fullName evidence="3">PHD-type domain-containing protein</fullName>
    </recommendedName>
</protein>
<accession>A0ABN8B2W7</accession>
<dbReference type="SUPFAM" id="SSF57903">
    <property type="entry name" value="FYVE/PHD zinc finger"/>
    <property type="match status" value="1"/>
</dbReference>